<comment type="caution">
    <text evidence="1">The sequence shown here is derived from an EMBL/GenBank/DDBJ whole genome shotgun (WGS) entry which is preliminary data.</text>
</comment>
<dbReference type="RefSeq" id="XP_070900229.1">
    <property type="nucleotide sequence ID" value="XM_071045315.1"/>
</dbReference>
<gene>
    <name evidence="1" type="ORF">BJX68DRAFT_265747</name>
</gene>
<evidence type="ECO:0000313" key="2">
    <source>
        <dbReference type="Proteomes" id="UP001610444"/>
    </source>
</evidence>
<evidence type="ECO:0000313" key="1">
    <source>
        <dbReference type="EMBL" id="KAL2852226.1"/>
    </source>
</evidence>
<accession>A0ABR4KIY1</accession>
<reference evidence="1 2" key="1">
    <citation type="submission" date="2024-07" db="EMBL/GenBank/DDBJ databases">
        <title>Section-level genome sequencing and comparative genomics of Aspergillus sections Usti and Cavernicolus.</title>
        <authorList>
            <consortium name="Lawrence Berkeley National Laboratory"/>
            <person name="Nybo J.L."/>
            <person name="Vesth T.C."/>
            <person name="Theobald S."/>
            <person name="Frisvad J.C."/>
            <person name="Larsen T.O."/>
            <person name="Kjaerboelling I."/>
            <person name="Rothschild-Mancinelli K."/>
            <person name="Lyhne E.K."/>
            <person name="Kogle M.E."/>
            <person name="Barry K."/>
            <person name="Clum A."/>
            <person name="Na H."/>
            <person name="Ledsgaard L."/>
            <person name="Lin J."/>
            <person name="Lipzen A."/>
            <person name="Kuo A."/>
            <person name="Riley R."/>
            <person name="Mondo S."/>
            <person name="LaButti K."/>
            <person name="Haridas S."/>
            <person name="Pangalinan J."/>
            <person name="Salamov A.A."/>
            <person name="Simmons B.A."/>
            <person name="Magnuson J.K."/>
            <person name="Chen J."/>
            <person name="Drula E."/>
            <person name="Henrissat B."/>
            <person name="Wiebenga A."/>
            <person name="Lubbers R.J."/>
            <person name="Gomes A.C."/>
            <person name="Macurrencykelacurrency M.R."/>
            <person name="Stajich J."/>
            <person name="Grigoriev I.V."/>
            <person name="Mortensen U.H."/>
            <person name="De vries R.P."/>
            <person name="Baker S.E."/>
            <person name="Andersen M.R."/>
        </authorList>
    </citation>
    <scope>NUCLEOTIDE SEQUENCE [LARGE SCALE GENOMIC DNA]</scope>
    <source>
        <strain evidence="1 2">CBS 756.74</strain>
    </source>
</reference>
<name>A0ABR4KIY1_9EURO</name>
<proteinExistence type="predicted"/>
<organism evidence="1 2">
    <name type="scientific">Aspergillus pseudodeflectus</name>
    <dbReference type="NCBI Taxonomy" id="176178"/>
    <lineage>
        <taxon>Eukaryota</taxon>
        <taxon>Fungi</taxon>
        <taxon>Dikarya</taxon>
        <taxon>Ascomycota</taxon>
        <taxon>Pezizomycotina</taxon>
        <taxon>Eurotiomycetes</taxon>
        <taxon>Eurotiomycetidae</taxon>
        <taxon>Eurotiales</taxon>
        <taxon>Aspergillaceae</taxon>
        <taxon>Aspergillus</taxon>
        <taxon>Aspergillus subgen. Nidulantes</taxon>
    </lineage>
</organism>
<dbReference type="EMBL" id="JBFXLR010000016">
    <property type="protein sequence ID" value="KAL2852226.1"/>
    <property type="molecule type" value="Genomic_DNA"/>
</dbReference>
<sequence length="149" mass="17032">MASETLKVFARVQNTLNELRLAFDACPHSLLDQYNRNHLANHAFRWDRVKRDAIIVAGYFDGDMSEGSLRFLHKFMEDVESYARQCIERTARFTGAGGEGRVTNEDVLFLGDCGHAIQATLKSLETLVSVYRDRDEMKSRIGYKLSIRP</sequence>
<dbReference type="Proteomes" id="UP001610444">
    <property type="component" value="Unassembled WGS sequence"/>
</dbReference>
<dbReference type="GeneID" id="98160479"/>
<keyword evidence="2" id="KW-1185">Reference proteome</keyword>
<protein>
    <submittedName>
        <fullName evidence="1">Uncharacterized protein</fullName>
    </submittedName>
</protein>